<dbReference type="AlphaFoldDB" id="A0A0D2D9P1"/>
<dbReference type="HOGENOM" id="CLU_068979_7_1_1"/>
<dbReference type="OrthoDB" id="1739143at2759"/>
<dbReference type="STRING" id="569365.A0A0D2D9P1"/>
<dbReference type="VEuPathDB" id="FungiDB:PV07_03973"/>
<dbReference type="InterPro" id="IPR036380">
    <property type="entry name" value="Isochorismatase-like_sf"/>
</dbReference>
<dbReference type="RefSeq" id="XP_016252640.1">
    <property type="nucleotide sequence ID" value="XM_016390738.1"/>
</dbReference>
<protein>
    <recommendedName>
        <fullName evidence="3">Isochorismatase-like domain-containing protein</fullName>
    </recommendedName>
</protein>
<reference evidence="4 5" key="1">
    <citation type="submission" date="2015-01" db="EMBL/GenBank/DDBJ databases">
        <title>The Genome Sequence of Cladophialophora immunda CBS83496.</title>
        <authorList>
            <consortium name="The Broad Institute Genomics Platform"/>
            <person name="Cuomo C."/>
            <person name="de Hoog S."/>
            <person name="Gorbushina A."/>
            <person name="Stielow B."/>
            <person name="Teixiera M."/>
            <person name="Abouelleil A."/>
            <person name="Chapman S.B."/>
            <person name="Priest M."/>
            <person name="Young S.K."/>
            <person name="Wortman J."/>
            <person name="Nusbaum C."/>
            <person name="Birren B."/>
        </authorList>
    </citation>
    <scope>NUCLEOTIDE SEQUENCE [LARGE SCALE GENOMIC DNA]</scope>
    <source>
        <strain evidence="4 5">CBS 83496</strain>
    </source>
</reference>
<evidence type="ECO:0000256" key="1">
    <source>
        <dbReference type="ARBA" id="ARBA00006336"/>
    </source>
</evidence>
<dbReference type="PANTHER" id="PTHR43540">
    <property type="entry name" value="PEROXYUREIDOACRYLATE/UREIDOACRYLATE AMIDOHYDROLASE-RELATED"/>
    <property type="match status" value="1"/>
</dbReference>
<dbReference type="Pfam" id="PF00857">
    <property type="entry name" value="Isochorismatase"/>
    <property type="match status" value="1"/>
</dbReference>
<evidence type="ECO:0000259" key="3">
    <source>
        <dbReference type="Pfam" id="PF00857"/>
    </source>
</evidence>
<proteinExistence type="inferred from homology"/>
<dbReference type="Gene3D" id="3.40.50.850">
    <property type="entry name" value="Isochorismatase-like"/>
    <property type="match status" value="1"/>
</dbReference>
<name>A0A0D2D9P1_9EURO</name>
<evidence type="ECO:0000313" key="4">
    <source>
        <dbReference type="EMBL" id="KIW32424.1"/>
    </source>
</evidence>
<dbReference type="Proteomes" id="UP000054466">
    <property type="component" value="Unassembled WGS sequence"/>
</dbReference>
<organism evidence="4 5">
    <name type="scientific">Cladophialophora immunda</name>
    <dbReference type="NCBI Taxonomy" id="569365"/>
    <lineage>
        <taxon>Eukaryota</taxon>
        <taxon>Fungi</taxon>
        <taxon>Dikarya</taxon>
        <taxon>Ascomycota</taxon>
        <taxon>Pezizomycotina</taxon>
        <taxon>Eurotiomycetes</taxon>
        <taxon>Chaetothyriomycetidae</taxon>
        <taxon>Chaetothyriales</taxon>
        <taxon>Herpotrichiellaceae</taxon>
        <taxon>Cladophialophora</taxon>
    </lineage>
</organism>
<evidence type="ECO:0000256" key="2">
    <source>
        <dbReference type="ARBA" id="ARBA00022801"/>
    </source>
</evidence>
<dbReference type="InterPro" id="IPR050272">
    <property type="entry name" value="Isochorismatase-like_hydrls"/>
</dbReference>
<keyword evidence="2" id="KW-0378">Hydrolase</keyword>
<dbReference type="GO" id="GO:0016787">
    <property type="term" value="F:hydrolase activity"/>
    <property type="evidence" value="ECO:0007669"/>
    <property type="project" value="UniProtKB-KW"/>
</dbReference>
<keyword evidence="5" id="KW-1185">Reference proteome</keyword>
<dbReference type="EMBL" id="KN847041">
    <property type="protein sequence ID" value="KIW32424.1"/>
    <property type="molecule type" value="Genomic_DNA"/>
</dbReference>
<accession>A0A0D2D9P1</accession>
<comment type="similarity">
    <text evidence="1">Belongs to the isochorismatase family.</text>
</comment>
<gene>
    <name evidence="4" type="ORF">PV07_03973</name>
</gene>
<dbReference type="InterPro" id="IPR000868">
    <property type="entry name" value="Isochorismatase-like_dom"/>
</dbReference>
<dbReference type="SUPFAM" id="SSF52499">
    <property type="entry name" value="Isochorismatase-like hydrolases"/>
    <property type="match status" value="1"/>
</dbReference>
<dbReference type="GeneID" id="27343167"/>
<feature type="domain" description="Isochorismatase-like" evidence="3">
    <location>
        <begin position="29"/>
        <end position="207"/>
    </location>
</feature>
<sequence>MSSAAMHPASDSYRRSGFSNRMGWGSRPALILIDVCKAYFDESSPLSLLSNPAGAASPESMRRLLAAARAGGVPVIWSQIEYSRPDMADAGLFWHKAKLLDVWLNGDPRGLADCVDGLAPQRGDVVVVKKYASAFFGTSLASELQCLKIDTLVICGVSTSGCVRATTLDAMQHGFRPMVVGSACGDRTPEIQSANLFDLDAKYADVVEEGDAIQHLKAGWASGIVD</sequence>
<evidence type="ECO:0000313" key="5">
    <source>
        <dbReference type="Proteomes" id="UP000054466"/>
    </source>
</evidence>
<dbReference type="PANTHER" id="PTHR43540:SF1">
    <property type="entry name" value="ISOCHORISMATASE HYDROLASE"/>
    <property type="match status" value="1"/>
</dbReference>